<evidence type="ECO:0000313" key="2">
    <source>
        <dbReference type="Proteomes" id="UP000296049"/>
    </source>
</evidence>
<dbReference type="Proteomes" id="UP000296049">
    <property type="component" value="Unassembled WGS sequence"/>
</dbReference>
<name>R0LUG0_ANAPL</name>
<gene>
    <name evidence="1" type="ORF">Anapl_04641</name>
</gene>
<keyword evidence="2" id="KW-1185">Reference proteome</keyword>
<accession>R0LUG0</accession>
<sequence>MVIRWTRSQPIADSVSTTFREDLLLTSSVGLVNLDTSTEYAKHLQETEDSVWEAGGVGLQNWSMWEKVKTWEWT</sequence>
<evidence type="ECO:0000313" key="1">
    <source>
        <dbReference type="EMBL" id="EOB04073.1"/>
    </source>
</evidence>
<protein>
    <submittedName>
        <fullName evidence="1">Uncharacterized protein</fullName>
    </submittedName>
</protein>
<organism evidence="1 2">
    <name type="scientific">Anas platyrhynchos</name>
    <name type="common">Mallard</name>
    <name type="synonym">Anas boschas</name>
    <dbReference type="NCBI Taxonomy" id="8839"/>
    <lineage>
        <taxon>Eukaryota</taxon>
        <taxon>Metazoa</taxon>
        <taxon>Chordata</taxon>
        <taxon>Craniata</taxon>
        <taxon>Vertebrata</taxon>
        <taxon>Euteleostomi</taxon>
        <taxon>Archelosauria</taxon>
        <taxon>Archosauria</taxon>
        <taxon>Dinosauria</taxon>
        <taxon>Saurischia</taxon>
        <taxon>Theropoda</taxon>
        <taxon>Coelurosauria</taxon>
        <taxon>Aves</taxon>
        <taxon>Neognathae</taxon>
        <taxon>Galloanserae</taxon>
        <taxon>Anseriformes</taxon>
        <taxon>Anatidae</taxon>
        <taxon>Anatinae</taxon>
        <taxon>Anas</taxon>
    </lineage>
</organism>
<dbReference type="EMBL" id="KB742810">
    <property type="protein sequence ID" value="EOB04073.1"/>
    <property type="molecule type" value="Genomic_DNA"/>
</dbReference>
<dbReference type="AlphaFoldDB" id="R0LUG0"/>
<reference evidence="2" key="1">
    <citation type="journal article" date="2013" name="Nat. Genet.">
        <title>The duck genome and transcriptome provide insight into an avian influenza virus reservoir species.</title>
        <authorList>
            <person name="Huang Y."/>
            <person name="Li Y."/>
            <person name="Burt D.W."/>
            <person name="Chen H."/>
            <person name="Zhang Y."/>
            <person name="Qian W."/>
            <person name="Kim H."/>
            <person name="Gan S."/>
            <person name="Zhao Y."/>
            <person name="Li J."/>
            <person name="Yi K."/>
            <person name="Feng H."/>
            <person name="Zhu P."/>
            <person name="Li B."/>
            <person name="Liu Q."/>
            <person name="Fairley S."/>
            <person name="Magor K.E."/>
            <person name="Du Z."/>
            <person name="Hu X."/>
            <person name="Goodman L."/>
            <person name="Tafer H."/>
            <person name="Vignal A."/>
            <person name="Lee T."/>
            <person name="Kim K.W."/>
            <person name="Sheng Z."/>
            <person name="An Y."/>
            <person name="Searle S."/>
            <person name="Herrero J."/>
            <person name="Groenen M.A."/>
            <person name="Crooijmans R.P."/>
            <person name="Faraut T."/>
            <person name="Cai Q."/>
            <person name="Webster R.G."/>
            <person name="Aldridge J.R."/>
            <person name="Warren W.C."/>
            <person name="Bartschat S."/>
            <person name="Kehr S."/>
            <person name="Marz M."/>
            <person name="Stadler P.F."/>
            <person name="Smith J."/>
            <person name="Kraus R.H."/>
            <person name="Zhao Y."/>
            <person name="Ren L."/>
            <person name="Fei J."/>
            <person name="Morisson M."/>
            <person name="Kaiser P."/>
            <person name="Griffin D.K."/>
            <person name="Rao M."/>
            <person name="Pitel F."/>
            <person name="Wang J."/>
            <person name="Li N."/>
        </authorList>
    </citation>
    <scope>NUCLEOTIDE SEQUENCE [LARGE SCALE GENOMIC DNA]</scope>
</reference>
<proteinExistence type="predicted"/>